<protein>
    <submittedName>
        <fullName evidence="1">Uncharacterized protein</fullName>
    </submittedName>
</protein>
<proteinExistence type="predicted"/>
<evidence type="ECO:0000313" key="1">
    <source>
        <dbReference type="EMBL" id="DAE20042.1"/>
    </source>
</evidence>
<reference evidence="1" key="1">
    <citation type="journal article" date="2021" name="Proc. Natl. Acad. Sci. U.S.A.">
        <title>A Catalog of Tens of Thousands of Viruses from Human Metagenomes Reveals Hidden Associations with Chronic Diseases.</title>
        <authorList>
            <person name="Tisza M.J."/>
            <person name="Buck C.B."/>
        </authorList>
    </citation>
    <scope>NUCLEOTIDE SEQUENCE</scope>
    <source>
        <strain evidence="1">CtYsL76</strain>
    </source>
</reference>
<organism evidence="1">
    <name type="scientific">CrAss-like virus sp. ctYsL76</name>
    <dbReference type="NCBI Taxonomy" id="2826826"/>
    <lineage>
        <taxon>Viruses</taxon>
        <taxon>Duplodnaviria</taxon>
        <taxon>Heunggongvirae</taxon>
        <taxon>Uroviricota</taxon>
        <taxon>Caudoviricetes</taxon>
        <taxon>Crassvirales</taxon>
    </lineage>
</organism>
<dbReference type="EMBL" id="BK015689">
    <property type="protein sequence ID" value="DAE20042.1"/>
    <property type="molecule type" value="Genomic_DNA"/>
</dbReference>
<name>A0A8S5QM27_9CAUD</name>
<accession>A0A8S5QM27</accession>
<sequence length="98" mass="11135">MGEQYNTGITYSNFKYKCSVVVIGLTISAEQFQNTFDHEKGHLAMHISSALNIAPQGEEFQYLTGEIGQAMFKAAKRFLCDDCRKKLVVEIKEKDDKH</sequence>